<dbReference type="EMBL" id="JAINUF010000006">
    <property type="protein sequence ID" value="KAJ8355918.1"/>
    <property type="molecule type" value="Genomic_DNA"/>
</dbReference>
<name>A0A9Q1FDB7_SYNKA</name>
<dbReference type="Proteomes" id="UP001152622">
    <property type="component" value="Chromosome 6"/>
</dbReference>
<dbReference type="AlphaFoldDB" id="A0A9Q1FDB7"/>
<accession>A0A9Q1FDB7</accession>
<comment type="caution">
    <text evidence="1">The sequence shown here is derived from an EMBL/GenBank/DDBJ whole genome shotgun (WGS) entry which is preliminary data.</text>
</comment>
<proteinExistence type="predicted"/>
<sequence>MRNAVVARLLRCSSSVTRQPEFSRFTYKTVKPSRLGVGDAFPVTCLSGRRLGCAIAPGYAVTAMYARVGISDTPSFSLNVPRIHVGTRQSS</sequence>
<evidence type="ECO:0000313" key="2">
    <source>
        <dbReference type="Proteomes" id="UP001152622"/>
    </source>
</evidence>
<organism evidence="1 2">
    <name type="scientific">Synaphobranchus kaupii</name>
    <name type="common">Kaup's arrowtooth eel</name>
    <dbReference type="NCBI Taxonomy" id="118154"/>
    <lineage>
        <taxon>Eukaryota</taxon>
        <taxon>Metazoa</taxon>
        <taxon>Chordata</taxon>
        <taxon>Craniata</taxon>
        <taxon>Vertebrata</taxon>
        <taxon>Euteleostomi</taxon>
        <taxon>Actinopterygii</taxon>
        <taxon>Neopterygii</taxon>
        <taxon>Teleostei</taxon>
        <taxon>Anguilliformes</taxon>
        <taxon>Synaphobranchidae</taxon>
        <taxon>Synaphobranchus</taxon>
    </lineage>
</organism>
<protein>
    <submittedName>
        <fullName evidence="1">Uncharacterized protein</fullName>
    </submittedName>
</protein>
<gene>
    <name evidence="1" type="ORF">SKAU_G00187120</name>
</gene>
<keyword evidence="2" id="KW-1185">Reference proteome</keyword>
<evidence type="ECO:0000313" key="1">
    <source>
        <dbReference type="EMBL" id="KAJ8355918.1"/>
    </source>
</evidence>
<reference evidence="1" key="1">
    <citation type="journal article" date="2023" name="Science">
        <title>Genome structures resolve the early diversification of teleost fishes.</title>
        <authorList>
            <person name="Parey E."/>
            <person name="Louis A."/>
            <person name="Montfort J."/>
            <person name="Bouchez O."/>
            <person name="Roques C."/>
            <person name="Iampietro C."/>
            <person name="Lluch J."/>
            <person name="Castinel A."/>
            <person name="Donnadieu C."/>
            <person name="Desvignes T."/>
            <person name="Floi Bucao C."/>
            <person name="Jouanno E."/>
            <person name="Wen M."/>
            <person name="Mejri S."/>
            <person name="Dirks R."/>
            <person name="Jansen H."/>
            <person name="Henkel C."/>
            <person name="Chen W.J."/>
            <person name="Zahm M."/>
            <person name="Cabau C."/>
            <person name="Klopp C."/>
            <person name="Thompson A.W."/>
            <person name="Robinson-Rechavi M."/>
            <person name="Braasch I."/>
            <person name="Lecointre G."/>
            <person name="Bobe J."/>
            <person name="Postlethwait J.H."/>
            <person name="Berthelot C."/>
            <person name="Roest Crollius H."/>
            <person name="Guiguen Y."/>
        </authorList>
    </citation>
    <scope>NUCLEOTIDE SEQUENCE</scope>
    <source>
        <strain evidence="1">WJC10195</strain>
    </source>
</reference>